<name>A0A139X1Y1_9CYAN</name>
<keyword evidence="3 6" id="KW-0732">Signal</keyword>
<dbReference type="SUPFAM" id="SSF53807">
    <property type="entry name" value="Helical backbone' metal receptor"/>
    <property type="match status" value="1"/>
</dbReference>
<dbReference type="PRINTS" id="PR00691">
    <property type="entry name" value="ADHESINB"/>
</dbReference>
<dbReference type="GO" id="GO:0046872">
    <property type="term" value="F:metal ion binding"/>
    <property type="evidence" value="ECO:0007669"/>
    <property type="project" value="InterPro"/>
</dbReference>
<feature type="compositionally biased region" description="Basic and acidic residues" evidence="5">
    <location>
        <begin position="156"/>
        <end position="183"/>
    </location>
</feature>
<evidence type="ECO:0000313" key="7">
    <source>
        <dbReference type="EMBL" id="KYC38719.1"/>
    </source>
</evidence>
<evidence type="ECO:0000313" key="8">
    <source>
        <dbReference type="Proteomes" id="UP000076925"/>
    </source>
</evidence>
<dbReference type="InterPro" id="IPR006128">
    <property type="entry name" value="Lipoprotein_PsaA-like"/>
</dbReference>
<dbReference type="Proteomes" id="UP000076925">
    <property type="component" value="Unassembled WGS sequence"/>
</dbReference>
<dbReference type="GO" id="GO:0030001">
    <property type="term" value="P:metal ion transport"/>
    <property type="evidence" value="ECO:0007669"/>
    <property type="project" value="InterPro"/>
</dbReference>
<dbReference type="PANTHER" id="PTHR42953:SF3">
    <property type="entry name" value="HIGH-AFFINITY ZINC UPTAKE SYSTEM PROTEIN ZNUA"/>
    <property type="match status" value="1"/>
</dbReference>
<proteinExistence type="inferred from homology"/>
<evidence type="ECO:0000256" key="2">
    <source>
        <dbReference type="ARBA" id="ARBA00022448"/>
    </source>
</evidence>
<dbReference type="Gene3D" id="3.40.50.1980">
    <property type="entry name" value="Nitrogenase molybdenum iron protein domain"/>
    <property type="match status" value="2"/>
</dbReference>
<dbReference type="Pfam" id="PF01297">
    <property type="entry name" value="ZnuA"/>
    <property type="match status" value="1"/>
</dbReference>
<feature type="signal peptide" evidence="6">
    <location>
        <begin position="1"/>
        <end position="29"/>
    </location>
</feature>
<organism evidence="7 8">
    <name type="scientific">Scytonema hofmannii PCC 7110</name>
    <dbReference type="NCBI Taxonomy" id="128403"/>
    <lineage>
        <taxon>Bacteria</taxon>
        <taxon>Bacillati</taxon>
        <taxon>Cyanobacteriota</taxon>
        <taxon>Cyanophyceae</taxon>
        <taxon>Nostocales</taxon>
        <taxon>Scytonemataceae</taxon>
        <taxon>Scytonema</taxon>
    </lineage>
</organism>
<feature type="region of interest" description="Disordered" evidence="5">
    <location>
        <begin position="155"/>
        <end position="184"/>
    </location>
</feature>
<sequence>MYWTHNSRKRSFFSIIAFLMVLLSTGCNSSNTERAANSEQPPQAQEAASTPSPQSNKIKVVSTFLPIYWFTKAVTGDAAGVKILVPPGTEVHDYQATPDNVKEIATANVLVKNGLGLEEFLDDTIKNAQNSKLIQVDAAKGIQALDEISPVVKTHNAQEEHDHKHDEKAGEKTAEHDHDHPEGNPHVWLDPVLAKQQVENIRDGLIAADSANKATYEANAAAYIKQLDSLNSEFQQTLQKTPNCTFVTFHDAYPYLAKRYNLKQVAVVEIPEDQLSPTDVQNAVKAVKQYKVKALFGEPGSDNKLLTSLSKDLKLTLRPLDSLETGETDPQYYFKGMRANLETLKSACQ</sequence>
<feature type="chain" id="PRO_5007300518" evidence="6">
    <location>
        <begin position="30"/>
        <end position="349"/>
    </location>
</feature>
<dbReference type="AlphaFoldDB" id="A0A139X1Y1"/>
<dbReference type="PANTHER" id="PTHR42953">
    <property type="entry name" value="HIGH-AFFINITY ZINC UPTAKE SYSTEM PROTEIN ZNUA-RELATED"/>
    <property type="match status" value="1"/>
</dbReference>
<protein>
    <submittedName>
        <fullName evidence="7">ABC transporter substrate-binding protein</fullName>
    </submittedName>
</protein>
<feature type="region of interest" description="Disordered" evidence="5">
    <location>
        <begin position="30"/>
        <end position="54"/>
    </location>
</feature>
<dbReference type="CDD" id="cd01017">
    <property type="entry name" value="AdcA"/>
    <property type="match status" value="1"/>
</dbReference>
<comment type="similarity">
    <text evidence="1 4">Belongs to the bacterial solute-binding protein 9 family.</text>
</comment>
<keyword evidence="8" id="KW-1185">Reference proteome</keyword>
<gene>
    <name evidence="7" type="ORF">WA1_36735</name>
</gene>
<dbReference type="GO" id="GO:0007155">
    <property type="term" value="P:cell adhesion"/>
    <property type="evidence" value="ECO:0007669"/>
    <property type="project" value="InterPro"/>
</dbReference>
<evidence type="ECO:0000256" key="1">
    <source>
        <dbReference type="ARBA" id="ARBA00011028"/>
    </source>
</evidence>
<reference evidence="7 8" key="1">
    <citation type="journal article" date="2013" name="Genome Biol. Evol.">
        <title>Genomes of Stigonematalean cyanobacteria (subsection V) and the evolution of oxygenic photosynthesis from prokaryotes to plastids.</title>
        <authorList>
            <person name="Dagan T."/>
            <person name="Roettger M."/>
            <person name="Stucken K."/>
            <person name="Landan G."/>
            <person name="Koch R."/>
            <person name="Major P."/>
            <person name="Gould S.B."/>
            <person name="Goremykin V.V."/>
            <person name="Rippka R."/>
            <person name="Tandeau de Marsac N."/>
            <person name="Gugger M."/>
            <person name="Lockhart P.J."/>
            <person name="Allen J.F."/>
            <person name="Brune I."/>
            <person name="Maus I."/>
            <person name="Puhler A."/>
            <person name="Martin W.F."/>
        </authorList>
    </citation>
    <scope>NUCLEOTIDE SEQUENCE [LARGE SCALE GENOMIC DNA]</scope>
    <source>
        <strain evidence="7 8">PCC 7110</strain>
    </source>
</reference>
<keyword evidence="2 4" id="KW-0813">Transport</keyword>
<dbReference type="STRING" id="128403.WA1_36735"/>
<evidence type="ECO:0000256" key="3">
    <source>
        <dbReference type="ARBA" id="ARBA00022729"/>
    </source>
</evidence>
<evidence type="ECO:0000256" key="4">
    <source>
        <dbReference type="RuleBase" id="RU003512"/>
    </source>
</evidence>
<dbReference type="EMBL" id="ANNX02000040">
    <property type="protein sequence ID" value="KYC38719.1"/>
    <property type="molecule type" value="Genomic_DNA"/>
</dbReference>
<dbReference type="InterPro" id="IPR006127">
    <property type="entry name" value="ZnuA-like"/>
</dbReference>
<dbReference type="PRINTS" id="PR00690">
    <property type="entry name" value="ADHESNFAMILY"/>
</dbReference>
<comment type="caution">
    <text evidence="7">The sequence shown here is derived from an EMBL/GenBank/DDBJ whole genome shotgun (WGS) entry which is preliminary data.</text>
</comment>
<dbReference type="InterPro" id="IPR050492">
    <property type="entry name" value="Bact_metal-bind_prot9"/>
</dbReference>
<dbReference type="InterPro" id="IPR006129">
    <property type="entry name" value="AdhesinB"/>
</dbReference>
<evidence type="ECO:0000256" key="6">
    <source>
        <dbReference type="SAM" id="SignalP"/>
    </source>
</evidence>
<evidence type="ECO:0000256" key="5">
    <source>
        <dbReference type="SAM" id="MobiDB-lite"/>
    </source>
</evidence>
<accession>A0A139X1Y1</accession>